<feature type="compositionally biased region" description="Low complexity" evidence="1">
    <location>
        <begin position="11"/>
        <end position="30"/>
    </location>
</feature>
<dbReference type="Gene3D" id="3.90.1410.10">
    <property type="entry name" value="set domain protein methyltransferase, domain 1"/>
    <property type="match status" value="1"/>
</dbReference>
<feature type="region of interest" description="Disordered" evidence="1">
    <location>
        <begin position="1"/>
        <end position="30"/>
    </location>
</feature>
<proteinExistence type="predicted"/>
<evidence type="ECO:0000313" key="3">
    <source>
        <dbReference type="Proteomes" id="UP001157938"/>
    </source>
</evidence>
<protein>
    <submittedName>
        <fullName evidence="2">Uncharacterized protein</fullName>
    </submittedName>
</protein>
<name>A0ABN8C1F2_9STRA</name>
<reference evidence="2 3" key="1">
    <citation type="submission" date="2021-11" db="EMBL/GenBank/DDBJ databases">
        <authorList>
            <person name="Islam A."/>
            <person name="Islam S."/>
            <person name="Flora M.S."/>
            <person name="Rahman M."/>
            <person name="Ziaur R.M."/>
            <person name="Epstein J.H."/>
            <person name="Hassan M."/>
            <person name="Klassen M."/>
            <person name="Woodard K."/>
            <person name="Webb A."/>
            <person name="Webby R.J."/>
            <person name="El Zowalaty M.E."/>
        </authorList>
    </citation>
    <scope>NUCLEOTIDE SEQUENCE [LARGE SCALE GENOMIC DNA]</scope>
    <source>
        <strain evidence="2">Pf1</strain>
    </source>
</reference>
<sequence length="146" mass="16158">MSALPLPSPPVTASTTTSISTSTTSSSSSSLKKVDDVVGQELIQWLDKNGADSKKLTLQEYAPEVRGVHSCKVLVPGERILVVPKKCLITVEMGKKTDIGRKLLARNVNFVAPKHIYLMMFLLTDMEHVETSFFSELLQYITFNIE</sequence>
<gene>
    <name evidence="2" type="ORF">PFR001_LOCUS2625</name>
</gene>
<comment type="caution">
    <text evidence="2">The sequence shown here is derived from an EMBL/GenBank/DDBJ whole genome shotgun (WGS) entry which is preliminary data.</text>
</comment>
<accession>A0ABN8C1F2</accession>
<dbReference type="Proteomes" id="UP001157938">
    <property type="component" value="Unassembled WGS sequence"/>
</dbReference>
<feature type="compositionally biased region" description="Pro residues" evidence="1">
    <location>
        <begin position="1"/>
        <end position="10"/>
    </location>
</feature>
<keyword evidence="3" id="KW-1185">Reference proteome</keyword>
<organism evidence="2 3">
    <name type="scientific">Peronospora farinosa</name>
    <dbReference type="NCBI Taxonomy" id="134698"/>
    <lineage>
        <taxon>Eukaryota</taxon>
        <taxon>Sar</taxon>
        <taxon>Stramenopiles</taxon>
        <taxon>Oomycota</taxon>
        <taxon>Peronosporomycetes</taxon>
        <taxon>Peronosporales</taxon>
        <taxon>Peronosporaceae</taxon>
        <taxon>Peronospora</taxon>
    </lineage>
</organism>
<dbReference type="EMBL" id="CAKLBC010000578">
    <property type="protein sequence ID" value="CAH0487039.1"/>
    <property type="molecule type" value="Genomic_DNA"/>
</dbReference>
<evidence type="ECO:0000313" key="2">
    <source>
        <dbReference type="EMBL" id="CAH0487039.1"/>
    </source>
</evidence>
<evidence type="ECO:0000256" key="1">
    <source>
        <dbReference type="SAM" id="MobiDB-lite"/>
    </source>
</evidence>